<feature type="region of interest" description="Disordered" evidence="1">
    <location>
        <begin position="337"/>
        <end position="361"/>
    </location>
</feature>
<evidence type="ECO:0000256" key="1">
    <source>
        <dbReference type="SAM" id="MobiDB-lite"/>
    </source>
</evidence>
<dbReference type="GeneID" id="94197652"/>
<organism evidence="2 3">
    <name type="scientific">Babesia caballi</name>
    <dbReference type="NCBI Taxonomy" id="5871"/>
    <lineage>
        <taxon>Eukaryota</taxon>
        <taxon>Sar</taxon>
        <taxon>Alveolata</taxon>
        <taxon>Apicomplexa</taxon>
        <taxon>Aconoidasida</taxon>
        <taxon>Piroplasmida</taxon>
        <taxon>Babesiidae</taxon>
        <taxon>Babesia</taxon>
    </lineage>
</organism>
<keyword evidence="3" id="KW-1185">Reference proteome</keyword>
<evidence type="ECO:0000313" key="2">
    <source>
        <dbReference type="EMBL" id="GIX66171.1"/>
    </source>
</evidence>
<gene>
    <name evidence="2" type="ORF">BcabD6B2_56070</name>
</gene>
<dbReference type="Proteomes" id="UP001497744">
    <property type="component" value="Unassembled WGS sequence"/>
</dbReference>
<name>A0AAV4M260_BABCB</name>
<feature type="region of interest" description="Disordered" evidence="1">
    <location>
        <begin position="112"/>
        <end position="138"/>
    </location>
</feature>
<feature type="region of interest" description="Disordered" evidence="1">
    <location>
        <begin position="2047"/>
        <end position="2090"/>
    </location>
</feature>
<feature type="region of interest" description="Disordered" evidence="1">
    <location>
        <begin position="1143"/>
        <end position="1168"/>
    </location>
</feature>
<comment type="caution">
    <text evidence="2">The sequence shown here is derived from an EMBL/GenBank/DDBJ whole genome shotgun (WGS) entry which is preliminary data.</text>
</comment>
<accession>A0AAV4M260</accession>
<feature type="region of interest" description="Disordered" evidence="1">
    <location>
        <begin position="547"/>
        <end position="570"/>
    </location>
</feature>
<protein>
    <submittedName>
        <fullName evidence="2">Uncharacterized protein</fullName>
    </submittedName>
</protein>
<proteinExistence type="predicted"/>
<sequence>MREAAPWRRSPPQPPDVLHLQRQQLGRVKQLLRLARANARKDRLTKRGIEVREALHHVAVDEPARRTNHPAVLERAPVKVRNVAHAALRAVHGLLDERETVEEAVVLEETELKQRASGGDAGEDAVEGVAPKARGPREAADELARQVVRGGDLVAVLGAAEGAGAPSLAEELGHLADGGAVSGRSSGRVDANAVDVLAVVEHAHVLEAHGLPVVVRRGGLREDVEVAGAVGGDAARPVNGAHGSAVDAVEVLANLAELVAVPPEHADGVEQVADDDDVLGEAAVAAVGGVERLQHVGPGGRLAVAEGGGLLPAEGHDGDGVVQRGDQGVAAGAELDDAGAQRDDGAQEDDVPRVGASGDDVDEVDVALERDLLLLSHAGGADRDEPAVAVEGDGAEAGGDVTRGEVEGVDDFAGLARDELDAGLELVDAAQRGSGGRVDAAEGGAVVGAGPLGGTVRVPDGAAGGHDVAGVGDYFAEAAHHDEVGLGVVADLVEGAAAAEGLHVQLADGVDLADAEPAAVGGVEQRDAVAVGDAEVADVGDVRHVERDVVDPAPGGVDEHGAGAGGDDAGAVELARGPLAWGAGGHDGGESDGAVADLDDVLQDQGQRFLGVRGSTVCFVQHHHVDQQRAVGKRGKKIRSVTNHTEAQAQNGHAVAAGDLGGMELFEGDLENAALVVAHELQGTRVFGQIVSTGLDGVHNPVDLLNRVKDCAPRGRRRRVPGREGHLVEARVVEKYAAHDDLRGVRGRVARVGVVDRKELPNALYGMRGKLFDAHARHDAADAALGAVAAAREDGGRPLVTGRAEGEVEDGAEVRVPPGFGGREAPLVGVCGVFAGARVVQGCGDRLGAVASGVPNGFFRHSARGIVGGAAEAGYADGATVAHDGCDVDDVRRDHHEGRGRRVHADFGRHDVDDGAACADVGDLGGGQGGVGVARTPPERTAQRRARLHQLQQVDGPRVVADQVAPVRLDGAVAAYLADGDVGVEEPHAAGVAEGDEGEALGAQQEHAVAAPGAVVELQREELGEALGQGDGLAEERGAAVGGEDPLAVAALDLEKELDAAVPELGDVVVGSRALAGVRGDEQQLALQHGLAALVRGGCPRGAGVVARAPSGAGGAAGRHVEEGDVREDGFAGAHGDDVADVKGLGDEPLLGGVEGEQDQQEVAGQRQQVRLVRAGRPELDEGEQVGVRLQGRGQHRGLPAALGVRGAELLQRVHVDARLLQAHQVLALGAPGEPAAQRAERCPSGRGGGELPPLTFVLLGAVSLEQQQPPEVGGRLRRADDGGPRLRGLLVERPACVGLGEDELAVLVGGGEEEGQLGRRLGGLQRLALLLHLVEEENALETPGAQPGKGQQPLSQGLLGGPVVLLQLGLESVWRLGQLLVGLAVGRGLVVDDARQLEQHGLGAQLLVEHRLGAYLEDVLVGVAQHHAGRVVDGHVEEGARGVDVHGEDVAGELGVLHVARGQNVVDHHGGVAGVGDEPAAVGVEGHGGDAGVGDGADDHLADDVDEVDHAVGAGESSEQRPADGEVDVHACGQVGVVGTAEQRQHDDAGWVRWGACAPRLDDELVLVVEKVQRAGVIADGDVVAAAADADCRCGGGDARRPQHALDESAPVAAPEVHHGGVVVARGDVGPVVVALVAGGDGRDAPQLLLGGAGGEGAAPELLDGGGLAEVPDAVGAAADEQVELVGVVGLHEADFANEAPAALELAQELLVRVHGPEHQRVVVEPTARDDVIGSFDVHELLHGAGVRMLHHAEGPEVGEVEDDDVAVGGADEQGLARDGAFLAALHDALRVVGEDERGGVLLLLREVEGAQRLVTLDVDHQHGAAAIAEGHYGVGLQLRLHRGRDALGALLDLVQQHRVGEVEGVDEAASGDVAEVDLPTCCAEQNFVLEPGERLRLWGPVQVDTCLLALFTVGSQVGSAGSGTGRVGLGRLVDDYFVAAEGYRHPLGHHDPEHLGRVAVLDAALVVAVEGVDAAVAQHDEDVLEASCDMADLELQRERHERHAHGEGVVDGELAERGGHHEGGRADHAEAGDAAVADEAHLPGRAEHRGSTAPCGGFVPHPGGRQGAETGNRGALRGGTWLVKRDAG</sequence>
<dbReference type="RefSeq" id="XP_067718240.1">
    <property type="nucleotide sequence ID" value="XM_067862139.1"/>
</dbReference>
<dbReference type="EMBL" id="BPLF01000006">
    <property type="protein sequence ID" value="GIX66171.1"/>
    <property type="molecule type" value="Genomic_DNA"/>
</dbReference>
<reference evidence="2 3" key="1">
    <citation type="submission" date="2021-06" db="EMBL/GenBank/DDBJ databases">
        <title>Genome sequence of Babesia caballi.</title>
        <authorList>
            <person name="Yamagishi J."/>
            <person name="Kidaka T."/>
            <person name="Ochi A."/>
        </authorList>
    </citation>
    <scope>NUCLEOTIDE SEQUENCE [LARGE SCALE GENOMIC DNA]</scope>
    <source>
        <strain evidence="2">USDA-D6B2</strain>
    </source>
</reference>
<evidence type="ECO:0000313" key="3">
    <source>
        <dbReference type="Proteomes" id="UP001497744"/>
    </source>
</evidence>